<dbReference type="RefSeq" id="WP_277863574.1">
    <property type="nucleotide sequence ID" value="NZ_JARRAG010000002.1"/>
</dbReference>
<dbReference type="Gene3D" id="1.25.10.10">
    <property type="entry name" value="Leucine-rich Repeat Variant"/>
    <property type="match status" value="1"/>
</dbReference>
<proteinExistence type="predicted"/>
<dbReference type="EMBL" id="JARRAG010000002">
    <property type="protein sequence ID" value="MDG3007289.1"/>
    <property type="molecule type" value="Genomic_DNA"/>
</dbReference>
<dbReference type="InterPro" id="IPR011989">
    <property type="entry name" value="ARM-like"/>
</dbReference>
<accession>A0ABT6FIF1</accession>
<evidence type="ECO:0000313" key="1">
    <source>
        <dbReference type="EMBL" id="MDG3007289.1"/>
    </source>
</evidence>
<name>A0ABT6FIF1_9BACT</name>
<comment type="caution">
    <text evidence="1">The sequence shown here is derived from an EMBL/GenBank/DDBJ whole genome shotgun (WGS) entry which is preliminary data.</text>
</comment>
<dbReference type="InterPro" id="IPR016024">
    <property type="entry name" value="ARM-type_fold"/>
</dbReference>
<keyword evidence="2" id="KW-1185">Reference proteome</keyword>
<reference evidence="1 2" key="1">
    <citation type="submission" date="2023-03" db="EMBL/GenBank/DDBJ databases">
        <title>Paludisphaera mucosa sp. nov. a novel planctomycete from northern fen.</title>
        <authorList>
            <person name="Ivanova A."/>
        </authorList>
    </citation>
    <scope>NUCLEOTIDE SEQUENCE [LARGE SCALE GENOMIC DNA]</scope>
    <source>
        <strain evidence="1 2">Pla2</strain>
    </source>
</reference>
<organism evidence="1 2">
    <name type="scientific">Paludisphaera mucosa</name>
    <dbReference type="NCBI Taxonomy" id="3030827"/>
    <lineage>
        <taxon>Bacteria</taxon>
        <taxon>Pseudomonadati</taxon>
        <taxon>Planctomycetota</taxon>
        <taxon>Planctomycetia</taxon>
        <taxon>Isosphaerales</taxon>
        <taxon>Isosphaeraceae</taxon>
        <taxon>Paludisphaera</taxon>
    </lineage>
</organism>
<dbReference type="SUPFAM" id="SSF48371">
    <property type="entry name" value="ARM repeat"/>
    <property type="match status" value="1"/>
</dbReference>
<sequence length="291" mass="30068">MKALAKNLADSEPEGRAAADALARMLFLNASVAAEVAQALKAGPAEALVAALEGRFQAVSPAQEMRALRGDLPRLRGVLGAAVPLLTDAAGTVEAGPKRTIVYATLGRILALAATSREPSDHEAVGPALEPFLRLVAEPASEEDADLRGLAVEQLGDAPTRRSEAAGALVKELEREKDPEARAAVLGAVARLATHADEDPRLLEVLKPTVAALTTLLGSAKPEDRLAGVYALGHIGPDAKPAESALSRLADNDPRPNVRTAAEEAIKAVQGLAKMPAAPRSGGGAMDRLVQ</sequence>
<evidence type="ECO:0000313" key="2">
    <source>
        <dbReference type="Proteomes" id="UP001216907"/>
    </source>
</evidence>
<dbReference type="Proteomes" id="UP001216907">
    <property type="component" value="Unassembled WGS sequence"/>
</dbReference>
<protein>
    <submittedName>
        <fullName evidence="1">HEAT repeat domain-containing protein</fullName>
    </submittedName>
</protein>
<gene>
    <name evidence="1" type="ORF">PZE19_26300</name>
</gene>